<protein>
    <submittedName>
        <fullName evidence="1">Uncharacterized protein</fullName>
    </submittedName>
</protein>
<proteinExistence type="predicted"/>
<dbReference type="AlphaFoldDB" id="K5D8W4"/>
<sequence length="40" mass="4569">MCIFGHLWSALETNPMKSIRRAAMEGIPTECELQPQMSFN</sequence>
<organism evidence="1 2">
    <name type="scientific">Rhodopirellula baltica SH28</name>
    <dbReference type="NCBI Taxonomy" id="993517"/>
    <lineage>
        <taxon>Bacteria</taxon>
        <taxon>Pseudomonadati</taxon>
        <taxon>Planctomycetota</taxon>
        <taxon>Planctomycetia</taxon>
        <taxon>Pirellulales</taxon>
        <taxon>Pirellulaceae</taxon>
        <taxon>Rhodopirellula</taxon>
    </lineage>
</organism>
<evidence type="ECO:0000313" key="1">
    <source>
        <dbReference type="EMBL" id="EKJ98907.1"/>
    </source>
</evidence>
<comment type="caution">
    <text evidence="1">The sequence shown here is derived from an EMBL/GenBank/DDBJ whole genome shotgun (WGS) entry which is preliminary data.</text>
</comment>
<dbReference type="EMBL" id="AMCW01000167">
    <property type="protein sequence ID" value="EKJ98907.1"/>
    <property type="molecule type" value="Genomic_DNA"/>
</dbReference>
<evidence type="ECO:0000313" key="2">
    <source>
        <dbReference type="Proteomes" id="UP000007993"/>
    </source>
</evidence>
<dbReference type="PATRIC" id="fig|993517.3.peg.6287"/>
<accession>K5D8W4</accession>
<dbReference type="Proteomes" id="UP000007993">
    <property type="component" value="Unassembled WGS sequence"/>
</dbReference>
<reference evidence="1 2" key="1">
    <citation type="journal article" date="2013" name="Mar. Genomics">
        <title>Expression of sulfatases in Rhodopirellula baltica and the diversity of sulfatases in the genus Rhodopirellula.</title>
        <authorList>
            <person name="Wegner C.E."/>
            <person name="Richter-Heitmann T."/>
            <person name="Klindworth A."/>
            <person name="Klockow C."/>
            <person name="Richter M."/>
            <person name="Achstetter T."/>
            <person name="Glockner F.O."/>
            <person name="Harder J."/>
        </authorList>
    </citation>
    <scope>NUCLEOTIDE SEQUENCE [LARGE SCALE GENOMIC DNA]</scope>
    <source>
        <strain evidence="1 2">SH28</strain>
    </source>
</reference>
<gene>
    <name evidence="1" type="ORF">RBSH_05804</name>
</gene>
<name>K5D8W4_RHOBT</name>